<reference evidence="1 2" key="1">
    <citation type="submission" date="2017-07" db="EMBL/GenBank/DDBJ databases">
        <title>Draft whole genome sequences of clinical Proprionibacteriaceae strains.</title>
        <authorList>
            <person name="Bernier A.-M."/>
            <person name="Bernard K."/>
            <person name="Domingo M.-C."/>
        </authorList>
    </citation>
    <scope>NUCLEOTIDE SEQUENCE [LARGE SCALE GENOMIC DNA]</scope>
    <source>
        <strain evidence="1 2">NML 030167</strain>
    </source>
</reference>
<protein>
    <submittedName>
        <fullName evidence="1">Uncharacterized protein</fullName>
    </submittedName>
</protein>
<proteinExistence type="predicted"/>
<dbReference type="AlphaFoldDB" id="A0A255G0I8"/>
<keyword evidence="2" id="KW-1185">Reference proteome</keyword>
<accession>A0A255G0I8</accession>
<evidence type="ECO:0000313" key="1">
    <source>
        <dbReference type="EMBL" id="OYO07886.1"/>
    </source>
</evidence>
<comment type="caution">
    <text evidence="1">The sequence shown here is derived from an EMBL/GenBank/DDBJ whole genome shotgun (WGS) entry which is preliminary data.</text>
</comment>
<name>A0A255G0I8_9ACTN</name>
<evidence type="ECO:0000313" key="2">
    <source>
        <dbReference type="Proteomes" id="UP000215896"/>
    </source>
</evidence>
<dbReference type="Proteomes" id="UP000215896">
    <property type="component" value="Unassembled WGS sequence"/>
</dbReference>
<dbReference type="EMBL" id="NMVO01000019">
    <property type="protein sequence ID" value="OYO07886.1"/>
    <property type="molecule type" value="Genomic_DNA"/>
</dbReference>
<organism evidence="1 2">
    <name type="scientific">Enemella evansiae</name>
    <dbReference type="NCBI Taxonomy" id="2016499"/>
    <lineage>
        <taxon>Bacteria</taxon>
        <taxon>Bacillati</taxon>
        <taxon>Actinomycetota</taxon>
        <taxon>Actinomycetes</taxon>
        <taxon>Propionibacteriales</taxon>
        <taxon>Propionibacteriaceae</taxon>
        <taxon>Enemella</taxon>
    </lineage>
</organism>
<dbReference type="RefSeq" id="WP_094407229.1">
    <property type="nucleotide sequence ID" value="NZ_NMVO01000019.1"/>
</dbReference>
<sequence>MTHDPQDHEYVRRLFADPPPADVVPGAGLTRDDLHQMNAATGTVTTGKTPGEVIFDVDGLPLAVTESQTVRTYFGGVVITQSDANRLGFTPEEFPNIRVMPDPTYRQEKS</sequence>
<gene>
    <name evidence="1" type="ORF">CGZ94_20675</name>
</gene>